<feature type="domain" description="HTH tetR-type" evidence="6">
    <location>
        <begin position="56"/>
        <end position="115"/>
    </location>
</feature>
<evidence type="ECO:0000256" key="5">
    <source>
        <dbReference type="SAM" id="MobiDB-lite"/>
    </source>
</evidence>
<gene>
    <name evidence="7" type="ORF">RM423_06840</name>
</gene>
<dbReference type="PROSITE" id="PS50977">
    <property type="entry name" value="HTH_TETR_2"/>
    <property type="match status" value="1"/>
</dbReference>
<keyword evidence="3" id="KW-0804">Transcription</keyword>
<dbReference type="Gene3D" id="1.10.357.10">
    <property type="entry name" value="Tetracycline Repressor, domain 2"/>
    <property type="match status" value="1"/>
</dbReference>
<evidence type="ECO:0000313" key="8">
    <source>
        <dbReference type="Proteomes" id="UP001183176"/>
    </source>
</evidence>
<keyword evidence="2 4" id="KW-0238">DNA-binding</keyword>
<dbReference type="Proteomes" id="UP001183176">
    <property type="component" value="Unassembled WGS sequence"/>
</dbReference>
<sequence length="219" mass="22474">MASQSSSHRRDPMADALFPTTGSGVAPLGAPPRSAVSRVAASRAVAGASRSAHAMARSRTAILDGARQAVAADGGKITMAQVATTAGVAKATLYNHFRTREDVLTALLMDELRGLAGSLAGLELDEALTKAATAVSEHPLLEALGGQDMTTLAALARVDVRTPGWALVAEAVERMLVEAGRGGTPTVLRWLSSFVIAPAEDRDIAGDVAVLLAGLPSTR</sequence>
<dbReference type="Pfam" id="PF00440">
    <property type="entry name" value="TetR_N"/>
    <property type="match status" value="1"/>
</dbReference>
<organism evidence="7 8">
    <name type="scientific">Jatrophihabitans lederbergiae</name>
    <dbReference type="NCBI Taxonomy" id="3075547"/>
    <lineage>
        <taxon>Bacteria</taxon>
        <taxon>Bacillati</taxon>
        <taxon>Actinomycetota</taxon>
        <taxon>Actinomycetes</taxon>
        <taxon>Jatrophihabitantales</taxon>
        <taxon>Jatrophihabitantaceae</taxon>
        <taxon>Jatrophihabitans</taxon>
    </lineage>
</organism>
<dbReference type="SUPFAM" id="SSF46689">
    <property type="entry name" value="Homeodomain-like"/>
    <property type="match status" value="1"/>
</dbReference>
<evidence type="ECO:0000313" key="7">
    <source>
        <dbReference type="EMBL" id="MDT0261109.1"/>
    </source>
</evidence>
<keyword evidence="8" id="KW-1185">Reference proteome</keyword>
<dbReference type="InterPro" id="IPR009057">
    <property type="entry name" value="Homeodomain-like_sf"/>
</dbReference>
<feature type="DNA-binding region" description="H-T-H motif" evidence="4">
    <location>
        <begin position="78"/>
        <end position="97"/>
    </location>
</feature>
<reference evidence="8" key="1">
    <citation type="submission" date="2023-07" db="EMBL/GenBank/DDBJ databases">
        <title>30 novel species of actinomycetes from the DSMZ collection.</title>
        <authorList>
            <person name="Nouioui I."/>
        </authorList>
    </citation>
    <scope>NUCLEOTIDE SEQUENCE [LARGE SCALE GENOMIC DNA]</scope>
    <source>
        <strain evidence="8">DSM 44399</strain>
    </source>
</reference>
<evidence type="ECO:0000256" key="1">
    <source>
        <dbReference type="ARBA" id="ARBA00023015"/>
    </source>
</evidence>
<evidence type="ECO:0000256" key="4">
    <source>
        <dbReference type="PROSITE-ProRule" id="PRU00335"/>
    </source>
</evidence>
<name>A0ABU2J9A8_9ACTN</name>
<dbReference type="RefSeq" id="WP_311422265.1">
    <property type="nucleotide sequence ID" value="NZ_JAVREH010000006.1"/>
</dbReference>
<dbReference type="InterPro" id="IPR050109">
    <property type="entry name" value="HTH-type_TetR-like_transc_reg"/>
</dbReference>
<dbReference type="EMBL" id="JAVREH010000006">
    <property type="protein sequence ID" value="MDT0261109.1"/>
    <property type="molecule type" value="Genomic_DNA"/>
</dbReference>
<evidence type="ECO:0000256" key="2">
    <source>
        <dbReference type="ARBA" id="ARBA00023125"/>
    </source>
</evidence>
<evidence type="ECO:0000256" key="3">
    <source>
        <dbReference type="ARBA" id="ARBA00023163"/>
    </source>
</evidence>
<proteinExistence type="predicted"/>
<evidence type="ECO:0000259" key="6">
    <source>
        <dbReference type="PROSITE" id="PS50977"/>
    </source>
</evidence>
<protein>
    <submittedName>
        <fullName evidence="7">Helix-turn-helix domain-containing protein</fullName>
    </submittedName>
</protein>
<accession>A0ABU2J9A8</accession>
<feature type="region of interest" description="Disordered" evidence="5">
    <location>
        <begin position="1"/>
        <end position="32"/>
    </location>
</feature>
<dbReference type="PRINTS" id="PR00455">
    <property type="entry name" value="HTHTETR"/>
</dbReference>
<comment type="caution">
    <text evidence="7">The sequence shown here is derived from an EMBL/GenBank/DDBJ whole genome shotgun (WGS) entry which is preliminary data.</text>
</comment>
<dbReference type="PANTHER" id="PTHR30055:SF234">
    <property type="entry name" value="HTH-TYPE TRANSCRIPTIONAL REGULATOR BETI"/>
    <property type="match status" value="1"/>
</dbReference>
<dbReference type="InterPro" id="IPR001647">
    <property type="entry name" value="HTH_TetR"/>
</dbReference>
<keyword evidence="1" id="KW-0805">Transcription regulation</keyword>
<dbReference type="PANTHER" id="PTHR30055">
    <property type="entry name" value="HTH-TYPE TRANSCRIPTIONAL REGULATOR RUTR"/>
    <property type="match status" value="1"/>
</dbReference>